<dbReference type="InterPro" id="IPR002730">
    <property type="entry name" value="Rpp29/RNP1"/>
</dbReference>
<dbReference type="GO" id="GO:0004526">
    <property type="term" value="F:ribonuclease P activity"/>
    <property type="evidence" value="ECO:0007669"/>
    <property type="project" value="UniProtKB-UniRule"/>
</dbReference>
<proteinExistence type="inferred from homology"/>
<keyword evidence="3 6" id="KW-0540">Nuclease</keyword>
<dbReference type="GO" id="GO:0030677">
    <property type="term" value="C:ribonuclease P complex"/>
    <property type="evidence" value="ECO:0007669"/>
    <property type="project" value="UniProtKB-UniRule"/>
</dbReference>
<protein>
    <recommendedName>
        <fullName evidence="6">Ribonuclease P protein component 1</fullName>
        <shortName evidence="6">RNase P component 1</shortName>
        <ecNumber evidence="6">3.1.26.5</ecNumber>
    </recommendedName>
    <alternativeName>
        <fullName evidence="6">Rpp29</fullName>
    </alternativeName>
</protein>
<dbReference type="GO" id="GO:0001682">
    <property type="term" value="P:tRNA 5'-leader removal"/>
    <property type="evidence" value="ECO:0007669"/>
    <property type="project" value="UniProtKB-UniRule"/>
</dbReference>
<accession>A0A1V0N1W5</accession>
<keyword evidence="1 6" id="KW-0963">Cytoplasm</keyword>
<dbReference type="RefSeq" id="WP_009887172.1">
    <property type="nucleotide sequence ID" value="NZ_CP015363.1"/>
</dbReference>
<dbReference type="GO" id="GO:0005737">
    <property type="term" value="C:cytoplasm"/>
    <property type="evidence" value="ECO:0007669"/>
    <property type="project" value="UniProtKB-SubCell"/>
</dbReference>
<dbReference type="KEGG" id="fai:FAD_0167"/>
<evidence type="ECO:0000256" key="6">
    <source>
        <dbReference type="HAMAP-Rule" id="MF_00754"/>
    </source>
</evidence>
<dbReference type="InterPro" id="IPR023534">
    <property type="entry name" value="Rof/RNase_P-like"/>
</dbReference>
<keyword evidence="5 6" id="KW-0378">Hydrolase</keyword>
<dbReference type="InterPro" id="IPR036980">
    <property type="entry name" value="RNase_P/MRP_Rpp29_sf"/>
</dbReference>
<keyword evidence="9" id="KW-1185">Reference proteome</keyword>
<evidence type="ECO:0000256" key="1">
    <source>
        <dbReference type="ARBA" id="ARBA00022490"/>
    </source>
</evidence>
<dbReference type="GeneID" id="16025316"/>
<reference evidence="7 9" key="1">
    <citation type="submission" date="2011-10" db="EMBL/GenBank/DDBJ databases">
        <title>Metabolic and evolutionary patterns in the extreme acidophile Ferroplasma acidiphilum.</title>
        <authorList>
            <person name="Golyshina O.V."/>
            <person name="Kozyavkin S.A."/>
            <person name="Tatusov R.L."/>
            <person name="Slesarev A.I."/>
            <person name="Golyshin P.N."/>
        </authorList>
    </citation>
    <scope>NUCLEOTIDE SEQUENCE [LARGE SCALE GENOMIC DNA]</scope>
    <source>
        <strain evidence="7">Berkeley</strain>
        <strain evidence="9">Y</strain>
    </source>
</reference>
<dbReference type="SMART" id="SM00538">
    <property type="entry name" value="POP4"/>
    <property type="match status" value="1"/>
</dbReference>
<dbReference type="HAMAP" id="MF_00754">
    <property type="entry name" value="RNase_P_1"/>
    <property type="match status" value="1"/>
</dbReference>
<evidence type="ECO:0000256" key="2">
    <source>
        <dbReference type="ARBA" id="ARBA00022694"/>
    </source>
</evidence>
<dbReference type="Proteomes" id="UP000192050">
    <property type="component" value="Chromosome"/>
</dbReference>
<reference evidence="8 10" key="2">
    <citation type="submission" date="2020-05" db="EMBL/GenBank/DDBJ databases">
        <authorList>
            <person name="Zhang R."/>
        </authorList>
    </citation>
    <scope>NUCLEOTIDE SEQUENCE [LARGE SCALE GENOMIC DNA]</scope>
    <source>
        <strain evidence="8 10">DSM 28986</strain>
    </source>
</reference>
<keyword evidence="2 6" id="KW-0819">tRNA processing</keyword>
<dbReference type="Proteomes" id="UP000546917">
    <property type="component" value="Unassembled WGS sequence"/>
</dbReference>
<keyword evidence="4 6" id="KW-0255">Endonuclease</keyword>
<comment type="subunit">
    <text evidence="6">Consists of a catalytic RNA component and at least 4-5 protein subunits.</text>
</comment>
<name>A0A1V0N1W5_9ARCH</name>
<sequence>MNANEVYLMEFIGKNITVKNSHNIKNVGIKGKLIDETKNMMYIWNGSKICSIQKSGTIFGIEFNEGAHYDINGDAILIKPEDRTKEKRKIYKKLRGYESR</sequence>
<comment type="subcellular location">
    <subcellularLocation>
        <location evidence="6">Cytoplasm</location>
    </subcellularLocation>
</comment>
<gene>
    <name evidence="6" type="primary">rnp1</name>
    <name evidence="7" type="ORF">FAD_0167</name>
    <name evidence="8" type="ORF">HLB00_02255</name>
</gene>
<evidence type="ECO:0000256" key="4">
    <source>
        <dbReference type="ARBA" id="ARBA00022759"/>
    </source>
</evidence>
<evidence type="ECO:0000313" key="9">
    <source>
        <dbReference type="Proteomes" id="UP000192050"/>
    </source>
</evidence>
<dbReference type="GO" id="GO:0003723">
    <property type="term" value="F:RNA binding"/>
    <property type="evidence" value="ECO:0007669"/>
    <property type="project" value="InterPro"/>
</dbReference>
<comment type="function">
    <text evidence="6">Part of ribonuclease P, a protein complex that generates mature tRNA molecules by cleaving their 5'-ends.</text>
</comment>
<dbReference type="STRING" id="74969.FAD_0167"/>
<evidence type="ECO:0000256" key="5">
    <source>
        <dbReference type="ARBA" id="ARBA00022801"/>
    </source>
</evidence>
<dbReference type="OrthoDB" id="39019at2157"/>
<dbReference type="EMBL" id="JABGBP010000069">
    <property type="protein sequence ID" value="NOL59656.1"/>
    <property type="molecule type" value="Genomic_DNA"/>
</dbReference>
<dbReference type="Gene3D" id="2.30.30.210">
    <property type="entry name" value="Ribonuclease P/MRP, subunit p29"/>
    <property type="match status" value="1"/>
</dbReference>
<dbReference type="EMBL" id="CP015363">
    <property type="protein sequence ID" value="ARD84097.1"/>
    <property type="molecule type" value="Genomic_DNA"/>
</dbReference>
<evidence type="ECO:0000313" key="8">
    <source>
        <dbReference type="EMBL" id="NOL59656.1"/>
    </source>
</evidence>
<dbReference type="EC" id="3.1.26.5" evidence="6"/>
<evidence type="ECO:0000313" key="7">
    <source>
        <dbReference type="EMBL" id="ARD84097.1"/>
    </source>
</evidence>
<comment type="catalytic activity">
    <reaction evidence="6">
        <text>Endonucleolytic cleavage of RNA, removing 5'-extranucleotides from tRNA precursor.</text>
        <dbReference type="EC" id="3.1.26.5"/>
    </reaction>
</comment>
<dbReference type="Pfam" id="PF01868">
    <property type="entry name" value="RNase_P-MRP_p29"/>
    <property type="match status" value="1"/>
</dbReference>
<evidence type="ECO:0000256" key="3">
    <source>
        <dbReference type="ARBA" id="ARBA00022722"/>
    </source>
</evidence>
<dbReference type="SUPFAM" id="SSF101744">
    <property type="entry name" value="Rof/RNase P subunit-like"/>
    <property type="match status" value="1"/>
</dbReference>
<organism evidence="7 9">
    <name type="scientific">Ferroplasma acidiphilum</name>
    <dbReference type="NCBI Taxonomy" id="74969"/>
    <lineage>
        <taxon>Archaea</taxon>
        <taxon>Methanobacteriati</taxon>
        <taxon>Thermoplasmatota</taxon>
        <taxon>Thermoplasmata</taxon>
        <taxon>Thermoplasmatales</taxon>
        <taxon>Ferroplasmaceae</taxon>
        <taxon>Ferroplasma</taxon>
    </lineage>
</organism>
<dbReference type="AlphaFoldDB" id="A0A1V0N1W5"/>
<evidence type="ECO:0000313" key="10">
    <source>
        <dbReference type="Proteomes" id="UP000546917"/>
    </source>
</evidence>
<comment type="similarity">
    <text evidence="6">Belongs to the eukaryotic/archaeal RNase P protein component 1 family.</text>
</comment>
<dbReference type="InterPro" id="IPR023538">
    <property type="entry name" value="RNP1"/>
</dbReference>